<keyword evidence="11 18" id="KW-0408">Iron</keyword>
<feature type="binding site" evidence="17">
    <location>
        <position position="403"/>
    </location>
    <ligand>
        <name>FAD</name>
        <dbReference type="ChEBI" id="CHEBI:57692"/>
    </ligand>
</feature>
<dbReference type="Proteomes" id="UP000494106">
    <property type="component" value="Unassembled WGS sequence"/>
</dbReference>
<evidence type="ECO:0000313" key="23">
    <source>
        <dbReference type="Proteomes" id="UP000494106"/>
    </source>
</evidence>
<evidence type="ECO:0000256" key="13">
    <source>
        <dbReference type="ARBA" id="ARBA00023027"/>
    </source>
</evidence>
<dbReference type="GO" id="GO:0051537">
    <property type="term" value="F:2 iron, 2 sulfur cluster binding"/>
    <property type="evidence" value="ECO:0007669"/>
    <property type="project" value="UniProtKB-KW"/>
</dbReference>
<name>A0A8S0Z7M7_ARCPL</name>
<evidence type="ECO:0000313" key="21">
    <source>
        <dbReference type="EMBL" id="CAB3227854.1"/>
    </source>
</evidence>
<dbReference type="InterPro" id="IPR036318">
    <property type="entry name" value="FAD-bd_PCMH-like_sf"/>
</dbReference>
<dbReference type="Gene3D" id="3.30.365.10">
    <property type="entry name" value="Aldehyde oxidase/xanthine dehydrogenase, molybdopterin binding domain"/>
    <property type="match status" value="5"/>
</dbReference>
<feature type="binding site" evidence="18">
    <location>
        <position position="1006"/>
    </location>
    <ligand>
        <name>Mo-molybdopterin</name>
        <dbReference type="ChEBI" id="CHEBI:71302"/>
    </ligand>
    <ligandPart>
        <name>Mo</name>
        <dbReference type="ChEBI" id="CHEBI:28685"/>
    </ligandPart>
</feature>
<evidence type="ECO:0000256" key="18">
    <source>
        <dbReference type="PIRSR" id="PIRSR000127-3"/>
    </source>
</evidence>
<dbReference type="InterPro" id="IPR002888">
    <property type="entry name" value="2Fe-2S-bd"/>
</dbReference>
<dbReference type="SUPFAM" id="SSF47741">
    <property type="entry name" value="CO dehydrogenase ISP C-domain like"/>
    <property type="match status" value="1"/>
</dbReference>
<comment type="subcellular location">
    <subcellularLocation>
        <location evidence="2">Peroxisome</location>
    </subcellularLocation>
</comment>
<keyword evidence="7 18" id="KW-0001">2Fe-2S</keyword>
<evidence type="ECO:0000313" key="22">
    <source>
        <dbReference type="EMBL" id="CAB3228277.1"/>
    </source>
</evidence>
<feature type="active site" description="Proton acceptor" evidence="16">
    <location>
        <position position="1179"/>
    </location>
</feature>
<dbReference type="EMBL" id="CADEBC010000301">
    <property type="protein sequence ID" value="CAB3227854.1"/>
    <property type="molecule type" value="Genomic_DNA"/>
</dbReference>
<dbReference type="Pfam" id="PF03450">
    <property type="entry name" value="CO_deh_flav_C"/>
    <property type="match status" value="1"/>
</dbReference>
<dbReference type="CDD" id="cd00207">
    <property type="entry name" value="fer2"/>
    <property type="match status" value="1"/>
</dbReference>
<dbReference type="SMART" id="SM01092">
    <property type="entry name" value="CO_deh_flav_C"/>
    <property type="match status" value="1"/>
</dbReference>
<dbReference type="AlphaFoldDB" id="A0A8S0Z7M7"/>
<feature type="domain" description="FAD-binding PCMH-type" evidence="20">
    <location>
        <begin position="214"/>
        <end position="395"/>
    </location>
</feature>
<dbReference type="InterPro" id="IPR016169">
    <property type="entry name" value="FAD-bd_PCMH_sub2"/>
</dbReference>
<dbReference type="InterPro" id="IPR006058">
    <property type="entry name" value="2Fe2S_fd_BS"/>
</dbReference>
<evidence type="ECO:0000256" key="17">
    <source>
        <dbReference type="PIRSR" id="PIRSR000127-2"/>
    </source>
</evidence>
<dbReference type="PROSITE" id="PS00197">
    <property type="entry name" value="2FE2S_FER_1"/>
    <property type="match status" value="1"/>
</dbReference>
<dbReference type="InterPro" id="IPR005107">
    <property type="entry name" value="CO_DH_flav_C"/>
</dbReference>
<dbReference type="Pfam" id="PF01799">
    <property type="entry name" value="Fer2_2"/>
    <property type="match status" value="1"/>
</dbReference>
<dbReference type="FunFam" id="3.30.365.10:FF:000008">
    <property type="entry name" value="Aldehyde oxidase1"/>
    <property type="match status" value="1"/>
</dbReference>
<dbReference type="Pfam" id="PF00941">
    <property type="entry name" value="FAD_binding_5"/>
    <property type="match status" value="1"/>
</dbReference>
<dbReference type="InterPro" id="IPR001041">
    <property type="entry name" value="2Fe-2S_ferredoxin-type"/>
</dbReference>
<evidence type="ECO:0000256" key="11">
    <source>
        <dbReference type="ARBA" id="ARBA00023004"/>
    </source>
</evidence>
<dbReference type="InterPro" id="IPR000674">
    <property type="entry name" value="Ald_Oxase/Xan_DH_a/b"/>
</dbReference>
<comment type="caution">
    <text evidence="22">The sequence shown here is derived from an EMBL/GenBank/DDBJ whole genome shotgun (WGS) entry which is preliminary data.</text>
</comment>
<dbReference type="PROSITE" id="PS51387">
    <property type="entry name" value="FAD_PCMH"/>
    <property type="match status" value="1"/>
</dbReference>
<evidence type="ECO:0000256" key="16">
    <source>
        <dbReference type="PIRSR" id="PIRSR000127-1"/>
    </source>
</evidence>
<keyword evidence="9 17" id="KW-0274">FAD</keyword>
<dbReference type="Gene3D" id="3.10.20.30">
    <property type="match status" value="1"/>
</dbReference>
<evidence type="ECO:0000259" key="19">
    <source>
        <dbReference type="PROSITE" id="PS51085"/>
    </source>
</evidence>
<dbReference type="SUPFAM" id="SSF56003">
    <property type="entry name" value="Molybdenum cofactor-binding domain"/>
    <property type="match status" value="1"/>
</dbReference>
<evidence type="ECO:0000256" key="5">
    <source>
        <dbReference type="ARBA" id="ARBA00022505"/>
    </source>
</evidence>
<feature type="domain" description="2Fe-2S ferredoxin-type" evidence="19">
    <location>
        <begin position="2"/>
        <end position="91"/>
    </location>
</feature>
<dbReference type="Gene3D" id="3.30.390.50">
    <property type="entry name" value="CO dehydrogenase flavoprotein, C-terminal domain"/>
    <property type="match status" value="1"/>
</dbReference>
<dbReference type="GO" id="GO:0071949">
    <property type="term" value="F:FAD binding"/>
    <property type="evidence" value="ECO:0007669"/>
    <property type="project" value="InterPro"/>
</dbReference>
<protein>
    <submittedName>
        <fullName evidence="22">Uncharacterized protein</fullName>
    </submittedName>
</protein>
<feature type="binding site" evidence="18">
    <location>
        <position position="113"/>
    </location>
    <ligand>
        <name>[2Fe-2S] cluster</name>
        <dbReference type="ChEBI" id="CHEBI:190135"/>
        <label>2</label>
    </ligand>
</feature>
<dbReference type="SUPFAM" id="SSF56176">
    <property type="entry name" value="FAD-binding/transporter-associated domain-like"/>
    <property type="match status" value="1"/>
</dbReference>
<proteinExistence type="inferred from homology"/>
<dbReference type="SUPFAM" id="SSF55447">
    <property type="entry name" value="CO dehydrogenase flavoprotein C-terminal domain-like"/>
    <property type="match status" value="1"/>
</dbReference>
<dbReference type="InterPro" id="IPR016166">
    <property type="entry name" value="FAD-bd_PCMH"/>
</dbReference>
<feature type="binding site" evidence="18">
    <location>
        <position position="116"/>
    </location>
    <ligand>
        <name>[2Fe-2S] cluster</name>
        <dbReference type="ChEBI" id="CHEBI:190135"/>
        <label>2</label>
    </ligand>
</feature>
<dbReference type="PROSITE" id="PS51085">
    <property type="entry name" value="2FE2S_FER_2"/>
    <property type="match status" value="1"/>
</dbReference>
<evidence type="ECO:0000256" key="6">
    <source>
        <dbReference type="ARBA" id="ARBA00022630"/>
    </source>
</evidence>
<evidence type="ECO:0000313" key="24">
    <source>
        <dbReference type="Proteomes" id="UP000494256"/>
    </source>
</evidence>
<dbReference type="PIRSF" id="PIRSF000127">
    <property type="entry name" value="Xanthine_DH"/>
    <property type="match status" value="1"/>
</dbReference>
<keyword evidence="12 18" id="KW-0411">Iron-sulfur</keyword>
<dbReference type="InterPro" id="IPR036856">
    <property type="entry name" value="Ald_Oxase/Xan_DH_a/b_sf"/>
</dbReference>
<dbReference type="InterPro" id="IPR002346">
    <property type="entry name" value="Mopterin_DH_FAD-bd"/>
</dbReference>
<evidence type="ECO:0000256" key="12">
    <source>
        <dbReference type="ARBA" id="ARBA00023014"/>
    </source>
</evidence>
<evidence type="ECO:0000259" key="20">
    <source>
        <dbReference type="PROSITE" id="PS51387"/>
    </source>
</evidence>
<accession>A0A8S0Z7M7</accession>
<comment type="cofactor">
    <cofactor evidence="18">
        <name>[2Fe-2S] cluster</name>
        <dbReference type="ChEBI" id="CHEBI:190135"/>
    </cofactor>
    <text evidence="18">Binds 2 [2Fe-2S] clusters.</text>
</comment>
<evidence type="ECO:0000256" key="3">
    <source>
        <dbReference type="ARBA" id="ARBA00006849"/>
    </source>
</evidence>
<dbReference type="OrthoDB" id="8300278at2759"/>
<dbReference type="SUPFAM" id="SSF54292">
    <property type="entry name" value="2Fe-2S ferredoxin-like"/>
    <property type="match status" value="1"/>
</dbReference>
<dbReference type="InterPro" id="IPR012675">
    <property type="entry name" value="Beta-grasp_dom_sf"/>
</dbReference>
<dbReference type="Pfam" id="PF01315">
    <property type="entry name" value="Ald_Xan_dh_C"/>
    <property type="match status" value="1"/>
</dbReference>
<feature type="binding site" evidence="18">
    <location>
        <position position="43"/>
    </location>
    <ligand>
        <name>[2Fe-2S] cluster</name>
        <dbReference type="ChEBI" id="CHEBI:190135"/>
        <label>1</label>
    </ligand>
</feature>
<dbReference type="SUPFAM" id="SSF54665">
    <property type="entry name" value="CO dehydrogenase molybdoprotein N-domain-like"/>
    <property type="match status" value="1"/>
</dbReference>
<keyword evidence="5 18" id="KW-0500">Molybdenum</keyword>
<keyword evidence="8 18" id="KW-0479">Metal-binding</keyword>
<evidence type="ECO:0000256" key="14">
    <source>
        <dbReference type="ARBA" id="ARBA00023140"/>
    </source>
</evidence>
<dbReference type="InterPro" id="IPR046867">
    <property type="entry name" value="AldOxase/xan_DH_MoCoBD2"/>
</dbReference>
<dbReference type="Pfam" id="PF20256">
    <property type="entry name" value="MoCoBD_2"/>
    <property type="match status" value="1"/>
</dbReference>
<dbReference type="InterPro" id="IPR036683">
    <property type="entry name" value="CO_DH_flav_C_dom_sf"/>
</dbReference>
<sequence>MARISFTVNGDRYTLSEFEVSPNTSLNEYLRNHLQLYGTKAMCNEGGCGACIVSASKIHPVTKEKHVFAVNSCLVYILSCHEWDILTVEGIGNRKDCYDRIQRVLAEFNGSQCGYCSPGWVMNMYSLRESNDKLTTYQVENSFGSNMCRCTGYRPILDSFKIFATELEPKLQNKLQDLEDLHLSKCVKKCERKCSIIEDGWCFIEEKPGSSIKVSTTGGRWYRPNTVQEIFTVLSNERTGNYKLISGNTGKGVYPESTEPQIYIDISSVESLKTACMDQNLVLGAGMTLTDVAETFKARSTTEGDFSYLNELFKHLDLVAHIPVKNIATIGGNLALKNQHHEFPSDIFVILETVGATVTLVNKDLRKTEKGMKDFLTTNIKDSIISEIKLPPLGRNCLLRTYKVMPRAQNVHALVNAGFLFKLDSTETITSAKIVFGNISRSFVRASITESALVGMTFNNSGLQTGLRKLVEELVAEDNPPEPSPECRKMIALGLFYKAMLSLAKNVSPRFNSGGALLSRGISHGTQIYETDKTLWPLNKPVSKLEGLIQCSGEARYVCDINSGPREVHIALVLSKVCRAELLGFEEKEALKIPGVVGFLSAKDIPGQNSFTPTTIPSVTHNEELFASSSISYYGQPVGMVVATTKNLALTAAELIKVNYKKMDVTPVLTARDALVAPDKDRRVRQEVQINPLRRGTDIKHTFSGSFSVPSQYHYSMETQSCHVHVDGSTIVVRSATQWMDLIQIAVSKALGVDENRILVEVPRVGGSYGGKASRSALVACACAVAAHKLNRPASLVLPITDNMNALGKRHHCDFDYECAVNDDGVIQYLNVTYYCDSGYTVLTDKPSETWCRAPGTTEAIAFTEHIMERISHITSKDHIDVRIANLHSDHDAFKDLITTFKTENEFEDRRSAITKFNRENAWKKKSLKLSLMSFPIIYAFNFPVTISVYHGDGTIAISHGGIEMGQGIHTKIAQVCAYSLKVPLEKVIVRGSDSFVSPNAMASNGTITSDSVAYATVKACENLLKALEPTRKELSEPTWEELIKKAHENGINLQTTYMMSPNDALQGYNIYGICAAEVELDVLTGNHIIRRLDILEDTGVSMSPEIDVGQIEGAFVMGLGLWTSEQIIYDKVTGKLLTDRTWTYKPPGAKDIPEDFRVKFRPNASNPAGVLRSKGTGEPALTLAVVVTHALHDTILEARKEFGYVDKDWVFVGSPYTVENIVTAISPKIESYLLTA</sequence>
<reference evidence="23 24" key="1">
    <citation type="submission" date="2020-04" db="EMBL/GenBank/DDBJ databases">
        <authorList>
            <person name="Wallbank WR R."/>
            <person name="Pardo Diaz C."/>
            <person name="Kozak K."/>
            <person name="Martin S."/>
            <person name="Jiggins C."/>
            <person name="Moest M."/>
            <person name="Warren A I."/>
            <person name="Byers J.R.P. K."/>
            <person name="Montejo-Kovacevich G."/>
            <person name="Yen C E."/>
        </authorList>
    </citation>
    <scope>NUCLEOTIDE SEQUENCE [LARGE SCALE GENOMIC DNA]</scope>
</reference>
<comment type="cofactor">
    <cofactor evidence="1 17">
        <name>FAD</name>
        <dbReference type="ChEBI" id="CHEBI:57692"/>
    </cofactor>
</comment>
<gene>
    <name evidence="21" type="ORF">APLA_LOCUS3412</name>
    <name evidence="22" type="ORF">APLA_LOCUS3488</name>
</gene>
<evidence type="ECO:0000256" key="15">
    <source>
        <dbReference type="ARBA" id="ARBA00034078"/>
    </source>
</evidence>
<dbReference type="Gene3D" id="3.30.465.10">
    <property type="match status" value="1"/>
</dbReference>
<dbReference type="InterPro" id="IPR037165">
    <property type="entry name" value="AldOxase/xan_DH_Mopterin-bd_sf"/>
</dbReference>
<comment type="cofactor">
    <cofactor evidence="18">
        <name>Mo-molybdopterin</name>
        <dbReference type="ChEBI" id="CHEBI:71302"/>
    </cofactor>
    <text evidence="18">Binds 1 Mo-molybdopterin (Mo-MPT) cofactor per subunit.</text>
</comment>
<feature type="binding site" evidence="18">
    <location>
        <position position="853"/>
    </location>
    <ligand>
        <name>Mo-molybdopterin</name>
        <dbReference type="ChEBI" id="CHEBI:71302"/>
    </ligand>
    <ligandPart>
        <name>Mo</name>
        <dbReference type="ChEBI" id="CHEBI:28685"/>
    </ligandPart>
</feature>
<comment type="cofactor">
    <cofactor evidence="15">
        <name>[2Fe-2S] cluster</name>
        <dbReference type="ChEBI" id="CHEBI:190135"/>
    </cofactor>
</comment>
<dbReference type="Pfam" id="PF02738">
    <property type="entry name" value="MoCoBD_1"/>
    <property type="match status" value="1"/>
</dbReference>
<dbReference type="PANTHER" id="PTHR11908:SF132">
    <property type="entry name" value="ALDEHYDE OXIDASE 1-RELATED"/>
    <property type="match status" value="1"/>
</dbReference>
<dbReference type="InterPro" id="IPR016208">
    <property type="entry name" value="Ald_Oxase/xanthine_DH-like"/>
</dbReference>
<feature type="binding site" evidence="18">
    <location>
        <position position="150"/>
    </location>
    <ligand>
        <name>[2Fe-2S] cluster</name>
        <dbReference type="ChEBI" id="CHEBI:190135"/>
        <label>2</label>
    </ligand>
</feature>
<keyword evidence="10" id="KW-0560">Oxidoreductase</keyword>
<dbReference type="SMART" id="SM01008">
    <property type="entry name" value="Ald_Xan_dh_C"/>
    <property type="match status" value="1"/>
</dbReference>
<dbReference type="GO" id="GO:0016491">
    <property type="term" value="F:oxidoreductase activity"/>
    <property type="evidence" value="ECO:0007669"/>
    <property type="project" value="UniProtKB-KW"/>
</dbReference>
<keyword evidence="14" id="KW-0576">Peroxisome</keyword>
<organism evidence="22 24">
    <name type="scientific">Arctia plantaginis</name>
    <name type="common">Wood tiger moth</name>
    <name type="synonym">Phalaena plantaginis</name>
    <dbReference type="NCBI Taxonomy" id="874455"/>
    <lineage>
        <taxon>Eukaryota</taxon>
        <taxon>Metazoa</taxon>
        <taxon>Ecdysozoa</taxon>
        <taxon>Arthropoda</taxon>
        <taxon>Hexapoda</taxon>
        <taxon>Insecta</taxon>
        <taxon>Pterygota</taxon>
        <taxon>Neoptera</taxon>
        <taxon>Endopterygota</taxon>
        <taxon>Lepidoptera</taxon>
        <taxon>Glossata</taxon>
        <taxon>Ditrysia</taxon>
        <taxon>Noctuoidea</taxon>
        <taxon>Erebidae</taxon>
        <taxon>Arctiinae</taxon>
        <taxon>Arctia</taxon>
    </lineage>
</organism>
<evidence type="ECO:0000256" key="9">
    <source>
        <dbReference type="ARBA" id="ARBA00022827"/>
    </source>
</evidence>
<dbReference type="Gene3D" id="3.90.1170.50">
    <property type="entry name" value="Aldehyde oxidase/xanthine dehydrogenase, a/b hammerhead"/>
    <property type="match status" value="1"/>
</dbReference>
<dbReference type="PANTHER" id="PTHR11908">
    <property type="entry name" value="XANTHINE DEHYDROGENASE"/>
    <property type="match status" value="1"/>
</dbReference>
<dbReference type="GO" id="GO:0005506">
    <property type="term" value="F:iron ion binding"/>
    <property type="evidence" value="ECO:0007669"/>
    <property type="project" value="InterPro"/>
</dbReference>
<feature type="binding site" evidence="18">
    <location>
        <position position="73"/>
    </location>
    <ligand>
        <name>[2Fe-2S] cluster</name>
        <dbReference type="ChEBI" id="CHEBI:190135"/>
        <label>1</label>
    </ligand>
</feature>
<comment type="subunit">
    <text evidence="4">Homodimer.</text>
</comment>
<dbReference type="Pfam" id="PF00111">
    <property type="entry name" value="Fer2"/>
    <property type="match status" value="1"/>
</dbReference>
<evidence type="ECO:0000256" key="2">
    <source>
        <dbReference type="ARBA" id="ARBA00004275"/>
    </source>
</evidence>
<dbReference type="EMBL" id="CADEBD010000282">
    <property type="protein sequence ID" value="CAB3228277.1"/>
    <property type="molecule type" value="Genomic_DNA"/>
</dbReference>
<dbReference type="InterPro" id="IPR036010">
    <property type="entry name" value="2Fe-2S_ferredoxin-like_sf"/>
</dbReference>
<evidence type="ECO:0000256" key="1">
    <source>
        <dbReference type="ARBA" id="ARBA00001974"/>
    </source>
</evidence>
<feature type="binding site" evidence="18">
    <location>
        <position position="48"/>
    </location>
    <ligand>
        <name>[2Fe-2S] cluster</name>
        <dbReference type="ChEBI" id="CHEBI:190135"/>
        <label>1</label>
    </ligand>
</feature>
<feature type="binding site" evidence="18">
    <location>
        <position position="148"/>
    </location>
    <ligand>
        <name>[2Fe-2S] cluster</name>
        <dbReference type="ChEBI" id="CHEBI:190135"/>
        <label>2</label>
    </ligand>
</feature>
<keyword evidence="23" id="KW-1185">Reference proteome</keyword>
<comment type="similarity">
    <text evidence="3">Belongs to the xanthine dehydrogenase family.</text>
</comment>
<feature type="binding site" evidence="18">
    <location>
        <position position="51"/>
    </location>
    <ligand>
        <name>[2Fe-2S] cluster</name>
        <dbReference type="ChEBI" id="CHEBI:190135"/>
        <label>1</label>
    </ligand>
</feature>
<dbReference type="FunFam" id="3.10.20.30:FF:000012">
    <property type="entry name" value="Xanthine dehydrogenase/oxidase"/>
    <property type="match status" value="1"/>
</dbReference>
<dbReference type="FunFam" id="3.30.365.10:FF:000001">
    <property type="entry name" value="Xanthine dehydrogenase oxidase"/>
    <property type="match status" value="1"/>
</dbReference>
<dbReference type="Proteomes" id="UP000494256">
    <property type="component" value="Unassembled WGS sequence"/>
</dbReference>
<keyword evidence="6" id="KW-0285">Flavoprotein</keyword>
<dbReference type="InterPro" id="IPR008274">
    <property type="entry name" value="AldOxase/xan_DH_MoCoBD1"/>
</dbReference>
<feature type="binding site" evidence="18">
    <location>
        <position position="738"/>
    </location>
    <ligand>
        <name>Mo-molybdopterin</name>
        <dbReference type="ChEBI" id="CHEBI:71302"/>
    </ligand>
    <ligandPart>
        <name>Mo</name>
        <dbReference type="ChEBI" id="CHEBI:28685"/>
    </ligandPart>
</feature>
<dbReference type="InterPro" id="IPR036884">
    <property type="entry name" value="2Fe-2S-bd_dom_sf"/>
</dbReference>
<evidence type="ECO:0000256" key="10">
    <source>
        <dbReference type="ARBA" id="ARBA00023002"/>
    </source>
</evidence>
<dbReference type="Gene3D" id="1.10.150.120">
    <property type="entry name" value="[2Fe-2S]-binding domain"/>
    <property type="match status" value="1"/>
</dbReference>
<evidence type="ECO:0000256" key="4">
    <source>
        <dbReference type="ARBA" id="ARBA00011738"/>
    </source>
</evidence>
<evidence type="ECO:0000256" key="7">
    <source>
        <dbReference type="ARBA" id="ARBA00022714"/>
    </source>
</evidence>
<keyword evidence="13" id="KW-0520">NAD</keyword>
<dbReference type="GO" id="GO:0005777">
    <property type="term" value="C:peroxisome"/>
    <property type="evidence" value="ECO:0007669"/>
    <property type="project" value="UniProtKB-SubCell"/>
</dbReference>
<evidence type="ECO:0000256" key="8">
    <source>
        <dbReference type="ARBA" id="ARBA00022723"/>
    </source>
</evidence>